<reference evidence="1 2" key="2">
    <citation type="journal article" date="2018" name="Int. J. Syst. Evol. Microbiol.">
        <title>Burkholderia insecticola sp. nov., a gut symbiotic bacterium of the bean bug Riptortus pedestris.</title>
        <authorList>
            <person name="Takeshita K."/>
            <person name="Tamaki H."/>
            <person name="Ohbayashi T."/>
            <person name="Meng X.-Y."/>
            <person name="Sone T."/>
            <person name="Mitani Y."/>
            <person name="Peeters C."/>
            <person name="Kikuchi Y."/>
            <person name="Vandamme P."/>
        </authorList>
    </citation>
    <scope>NUCLEOTIDE SEQUENCE [LARGE SCALE GENOMIC DNA]</scope>
    <source>
        <strain evidence="1">RPE64</strain>
    </source>
</reference>
<evidence type="ECO:0000313" key="2">
    <source>
        <dbReference type="Proteomes" id="UP000013966"/>
    </source>
</evidence>
<name>R4X0D4_9BURK</name>
<gene>
    <name evidence="1" type="ORF">BRPE64_ACDS25880</name>
</gene>
<dbReference type="EMBL" id="AP013058">
    <property type="protein sequence ID" value="BAN24342.1"/>
    <property type="molecule type" value="Genomic_DNA"/>
</dbReference>
<dbReference type="PATRIC" id="fig|758793.3.peg.2592"/>
<dbReference type="KEGG" id="buo:BRPE64_ACDS25880"/>
<dbReference type="HOGENOM" id="CLU_3306024_0_0_4"/>
<reference evidence="1 2" key="1">
    <citation type="journal article" date="2013" name="Genome Announc.">
        <title>Complete Genome Sequence of Burkholderia sp. Strain RPE64, Bacterial Symbiont of the Bean Bug Riptortus pedestris.</title>
        <authorList>
            <person name="Shibata T.F."/>
            <person name="Maeda T."/>
            <person name="Nikoh N."/>
            <person name="Yamaguchi K."/>
            <person name="Oshima K."/>
            <person name="Hattori M."/>
            <person name="Nishiyama T."/>
            <person name="Hasebe M."/>
            <person name="Fukatsu T."/>
            <person name="Kikuchi Y."/>
            <person name="Shigenobu S."/>
        </authorList>
    </citation>
    <scope>NUCLEOTIDE SEQUENCE [LARGE SCALE GENOMIC DNA]</scope>
</reference>
<dbReference type="AlphaFoldDB" id="R4X0D4"/>
<keyword evidence="2" id="KW-1185">Reference proteome</keyword>
<protein>
    <submittedName>
        <fullName evidence="1">Uncharacterized protein</fullName>
    </submittedName>
</protein>
<accession>R4X0D4</accession>
<sequence>MRLGPLEFTFCHDYLLSEIVYRLKACGLPNACGITYPWR</sequence>
<organism evidence="1 2">
    <name type="scientific">Caballeronia insecticola</name>
    <dbReference type="NCBI Taxonomy" id="758793"/>
    <lineage>
        <taxon>Bacteria</taxon>
        <taxon>Pseudomonadati</taxon>
        <taxon>Pseudomonadota</taxon>
        <taxon>Betaproteobacteria</taxon>
        <taxon>Burkholderiales</taxon>
        <taxon>Burkholderiaceae</taxon>
        <taxon>Caballeronia</taxon>
    </lineage>
</organism>
<proteinExistence type="predicted"/>
<evidence type="ECO:0000313" key="1">
    <source>
        <dbReference type="EMBL" id="BAN24342.1"/>
    </source>
</evidence>
<dbReference type="Proteomes" id="UP000013966">
    <property type="component" value="Chromosome 1"/>
</dbReference>